<dbReference type="Pfam" id="PF06957">
    <property type="entry name" value="COPI_C"/>
    <property type="match status" value="1"/>
</dbReference>
<evidence type="ECO:0000313" key="18">
    <source>
        <dbReference type="Proteomes" id="UP000688137"/>
    </source>
</evidence>
<dbReference type="AlphaFoldDB" id="A0A8S1LA66"/>
<keyword evidence="9" id="KW-0333">Golgi apparatus</keyword>
<evidence type="ECO:0000256" key="3">
    <source>
        <dbReference type="ARBA" id="ARBA00022448"/>
    </source>
</evidence>
<evidence type="ECO:0000256" key="9">
    <source>
        <dbReference type="ARBA" id="ARBA00023034"/>
    </source>
</evidence>
<feature type="repeat" description="WD" evidence="13">
    <location>
        <begin position="47"/>
        <end position="88"/>
    </location>
</feature>
<dbReference type="InterPro" id="IPR047312">
    <property type="entry name" value="Coatomer_alpha_WD-assoc_reg"/>
</dbReference>
<feature type="domain" description="Coatomer alpha subunit C-terminal" evidence="15">
    <location>
        <begin position="843"/>
        <end position="1191"/>
    </location>
</feature>
<dbReference type="GO" id="GO:0030126">
    <property type="term" value="C:COPI vesicle coat"/>
    <property type="evidence" value="ECO:0007669"/>
    <property type="project" value="InterPro"/>
</dbReference>
<feature type="repeat" description="WD" evidence="13">
    <location>
        <begin position="190"/>
        <end position="222"/>
    </location>
</feature>
<evidence type="ECO:0000256" key="4">
    <source>
        <dbReference type="ARBA" id="ARBA00022490"/>
    </source>
</evidence>
<dbReference type="EMBL" id="CAJJDM010000028">
    <property type="protein sequence ID" value="CAD8059894.1"/>
    <property type="molecule type" value="Genomic_DNA"/>
</dbReference>
<dbReference type="PROSITE" id="PS50082">
    <property type="entry name" value="WD_REPEATS_2"/>
    <property type="match status" value="5"/>
</dbReference>
<keyword evidence="4" id="KW-0963">Cytoplasm</keyword>
<dbReference type="Pfam" id="PF00400">
    <property type="entry name" value="WD40"/>
    <property type="match status" value="5"/>
</dbReference>
<dbReference type="FunFam" id="2.130.10.10:FF:000016">
    <property type="entry name" value="Coatomer alpha subunit, putative"/>
    <property type="match status" value="1"/>
</dbReference>
<reference evidence="17" key="1">
    <citation type="submission" date="2021-01" db="EMBL/GenBank/DDBJ databases">
        <authorList>
            <consortium name="Genoscope - CEA"/>
            <person name="William W."/>
        </authorList>
    </citation>
    <scope>NUCLEOTIDE SEQUENCE</scope>
</reference>
<protein>
    <recommendedName>
        <fullName evidence="12">Beta'-coat protein</fullName>
    </recommendedName>
</protein>
<feature type="compositionally biased region" description="Basic and acidic residues" evidence="14">
    <location>
        <begin position="837"/>
        <end position="855"/>
    </location>
</feature>
<feature type="repeat" description="WD" evidence="13">
    <location>
        <begin position="89"/>
        <end position="130"/>
    </location>
</feature>
<keyword evidence="6" id="KW-0677">Repeat</keyword>
<feature type="repeat" description="WD" evidence="13">
    <location>
        <begin position="131"/>
        <end position="172"/>
    </location>
</feature>
<dbReference type="GO" id="GO:0006891">
    <property type="term" value="P:intra-Golgi vesicle-mediated transport"/>
    <property type="evidence" value="ECO:0007669"/>
    <property type="project" value="TreeGrafter"/>
</dbReference>
<comment type="caution">
    <text evidence="17">The sequence shown here is derived from an EMBL/GenBank/DDBJ whole genome shotgun (WGS) entry which is preliminary data.</text>
</comment>
<dbReference type="GO" id="GO:0000139">
    <property type="term" value="C:Golgi membrane"/>
    <property type="evidence" value="ECO:0007669"/>
    <property type="project" value="UniProtKB-SubCell"/>
</dbReference>
<feature type="domain" description="COPA/B TPR" evidence="16">
    <location>
        <begin position="633"/>
        <end position="760"/>
    </location>
</feature>
<keyword evidence="7" id="KW-0931">ER-Golgi transport</keyword>
<name>A0A8S1LA66_PARPR</name>
<dbReference type="InterPro" id="IPR001680">
    <property type="entry name" value="WD40_rpt"/>
</dbReference>
<accession>A0A8S1LA66</accession>
<dbReference type="CDD" id="cd00200">
    <property type="entry name" value="WD40"/>
    <property type="match status" value="1"/>
</dbReference>
<dbReference type="SMART" id="SM00320">
    <property type="entry name" value="WD40"/>
    <property type="match status" value="6"/>
</dbReference>
<keyword evidence="18" id="KW-1185">Reference proteome</keyword>
<proteinExistence type="predicted"/>
<dbReference type="GO" id="GO:0006890">
    <property type="term" value="P:retrograde vesicle-mediated transport, Golgi to endoplasmic reticulum"/>
    <property type="evidence" value="ECO:0007669"/>
    <property type="project" value="TreeGrafter"/>
</dbReference>
<dbReference type="PROSITE" id="PS50294">
    <property type="entry name" value="WD_REPEATS_REGION"/>
    <property type="match status" value="5"/>
</dbReference>
<keyword evidence="10" id="KW-0472">Membrane</keyword>
<evidence type="ECO:0000256" key="7">
    <source>
        <dbReference type="ARBA" id="ARBA00022892"/>
    </source>
</evidence>
<feature type="repeat" description="WD" evidence="13">
    <location>
        <begin position="234"/>
        <end position="268"/>
    </location>
</feature>
<dbReference type="FunFam" id="1.25.40.470:FF:000002">
    <property type="entry name" value="Coatomer subunit alpha"/>
    <property type="match status" value="1"/>
</dbReference>
<evidence type="ECO:0000256" key="14">
    <source>
        <dbReference type="SAM" id="MobiDB-lite"/>
    </source>
</evidence>
<evidence type="ECO:0000256" key="6">
    <source>
        <dbReference type="ARBA" id="ARBA00022737"/>
    </source>
</evidence>
<comment type="subcellular location">
    <subcellularLocation>
        <location evidence="2">Cytoplasm</location>
    </subcellularLocation>
    <subcellularLocation>
        <location evidence="1">Golgi apparatus membrane</location>
        <topology evidence="1">Peripheral membrane protein</topology>
        <orientation evidence="1">Cytoplasmic side</orientation>
    </subcellularLocation>
</comment>
<evidence type="ECO:0000259" key="15">
    <source>
        <dbReference type="Pfam" id="PF06957"/>
    </source>
</evidence>
<dbReference type="CDD" id="cd22948">
    <property type="entry name" value="Coatomer_WDAD_alpha"/>
    <property type="match status" value="1"/>
</dbReference>
<gene>
    <name evidence="17" type="ORF">PPRIM_AZ9-3.1.T0290220</name>
</gene>
<evidence type="ECO:0000313" key="17">
    <source>
        <dbReference type="EMBL" id="CAD8059894.1"/>
    </source>
</evidence>
<dbReference type="GO" id="GO:0006888">
    <property type="term" value="P:endoplasmic reticulum to Golgi vesicle-mediated transport"/>
    <property type="evidence" value="ECO:0007669"/>
    <property type="project" value="TreeGrafter"/>
</dbReference>
<evidence type="ECO:0000256" key="13">
    <source>
        <dbReference type="PROSITE-ProRule" id="PRU00221"/>
    </source>
</evidence>
<dbReference type="GO" id="GO:0005198">
    <property type="term" value="F:structural molecule activity"/>
    <property type="evidence" value="ECO:0007669"/>
    <property type="project" value="InterPro"/>
</dbReference>
<evidence type="ECO:0000256" key="2">
    <source>
        <dbReference type="ARBA" id="ARBA00004496"/>
    </source>
</evidence>
<sequence length="1192" mass="139690">MIVKFHKKTERIKGLSFHPKQPWLLIGLHSGTIQMIDYRLGRTIEEFVEHEGPVRSVQFHQSLCLFVSGSDDFTVRVWNYKTKKCQFVLRGHLDFVRCVHFHPELPWCVSASDDQTSRIWNYQSRQMIAIVTGHSHYVMHCEFHPTKDFLITCSLDQTIRLWSISQLKKRFTQKNVQNEQQNELELIQILEGHNQGVNWCTFSSTENLILSASDDKKVKVWKFYESRGFEIDSYTGHNNNVSSVKFHPYGDYFISNSEDNTIRLWDMKKKIEIDCFTNYELDRFWVSAVHQNNNYFAGGSDSALYIFTLFKNRPAIDLVDNKNLFVGSKKQIKLIDLQTNQEKDIKNFQEISNSISDNLLQDNIEFIQQNIYETSKNQLLVRLKQNSHNKQRGICKYVIFECQTNISQIFLGKTAIFIGKSKILKSKENSELEIYNFEVDSHTALGYKADKLFSYQGGKAIFYTDQMINVLDPVANQVIHQIPCSIEFNNMKKVLTNDTYVMIQTKKAIYLFTKSFQRVTQISESINIKSVLFLSRTQNIIIYSTKVHIKYLLINGDSGIFGTMETVPYLIQLQQPIDKQSEKYKLYYMNNVGKLLNMSLDCSEMLFKQALIDKNIKYIQNFLKTRKIFGDLITSYLYQKGFSMLAYQLVDDKRAKFQLALSSNNLELSYRTCDDLKNPICYQQLSEEAMRQGNHNIVEVCQQKLRSSDQLSFLYTITGQNEKLNVLSTIAKEQNEYNTRFQTILHLGNINQRIQFLQDCKLNHIANLSKLVHGLDYDKKFIISEDLEWLQSLQPETLQPPISIIRSKQHPLFSMNWPHNFIDQEQQYNQLIVEDQDTKEKTQKQQHEKSSKNQEKQNINNLKIQDEKQETEILQQQDKEEIFEDCQWEINEQELLELQLNQTTLDFKSLQYGYPDYKKVLSPVEQVITEQFQQFQQTLKSTKNVTNLHLCKDYMKQLCLSSIMEITQIPFLQSAPYMLTSLQDKQHFNRNSQNLLKQGYKQTTDGKFQDALNTFKNLLRQALFYDKNTDIVPICYNYIMAMNCELNKKDQSVSRQIELACYMAMCDLQPIHRSLTLRAAMSLAYKHKNYLTGAQVAKYLLKLLEKAPQGSAYAKIEVIENVKKIQKNCEQQSRNEYQIDFEEEYLIQGCKILFADTLTINKEQSNHQCQFDKAIHTQNRKICKICDLCYIN</sequence>
<dbReference type="Proteomes" id="UP000688137">
    <property type="component" value="Unassembled WGS sequence"/>
</dbReference>
<dbReference type="InterPro" id="IPR010714">
    <property type="entry name" value="Coatomer_asu_C"/>
</dbReference>
<dbReference type="OMA" id="EMTYQKQ"/>
<dbReference type="Pfam" id="PF23953">
    <property type="entry name" value="TPR_COPA_B"/>
    <property type="match status" value="1"/>
</dbReference>
<evidence type="ECO:0000256" key="11">
    <source>
        <dbReference type="ARBA" id="ARBA00025536"/>
    </source>
</evidence>
<comment type="function">
    <text evidence="11">The coatomer is a cytosolic protein complex that binds to dilysine motifs and reversibly associates with Golgi non-clathrin-coated vesicles, which further mediate biosynthetic protein transport from the ER, via the Golgi up to the trans Golgi network. Coatomer complex is required for budding from Golgi membranes, and is essential for the retrograde Golgi-to-ER transport of dilysine-tagged proteins.</text>
</comment>
<organism evidence="17 18">
    <name type="scientific">Paramecium primaurelia</name>
    <dbReference type="NCBI Taxonomy" id="5886"/>
    <lineage>
        <taxon>Eukaryota</taxon>
        <taxon>Sar</taxon>
        <taxon>Alveolata</taxon>
        <taxon>Ciliophora</taxon>
        <taxon>Intramacronucleata</taxon>
        <taxon>Oligohymenophorea</taxon>
        <taxon>Peniculida</taxon>
        <taxon>Parameciidae</taxon>
        <taxon>Paramecium</taxon>
    </lineage>
</organism>
<evidence type="ECO:0000256" key="5">
    <source>
        <dbReference type="ARBA" id="ARBA00022574"/>
    </source>
</evidence>
<dbReference type="PANTHER" id="PTHR19876">
    <property type="entry name" value="COATOMER"/>
    <property type="match status" value="1"/>
</dbReference>
<keyword evidence="3" id="KW-0813">Transport</keyword>
<keyword evidence="5 13" id="KW-0853">WD repeat</keyword>
<evidence type="ECO:0000256" key="8">
    <source>
        <dbReference type="ARBA" id="ARBA00022927"/>
    </source>
</evidence>
<dbReference type="InterPro" id="IPR056176">
    <property type="entry name" value="TPR_COPA_B"/>
</dbReference>
<evidence type="ECO:0000259" key="16">
    <source>
        <dbReference type="Pfam" id="PF23953"/>
    </source>
</evidence>
<dbReference type="GO" id="GO:0006886">
    <property type="term" value="P:intracellular protein transport"/>
    <property type="evidence" value="ECO:0007669"/>
    <property type="project" value="InterPro"/>
</dbReference>
<keyword evidence="8" id="KW-0653">Protein transport</keyword>
<evidence type="ECO:0000256" key="10">
    <source>
        <dbReference type="ARBA" id="ARBA00023136"/>
    </source>
</evidence>
<feature type="region of interest" description="Disordered" evidence="14">
    <location>
        <begin position="837"/>
        <end position="864"/>
    </location>
</feature>
<evidence type="ECO:0000256" key="12">
    <source>
        <dbReference type="ARBA" id="ARBA00032920"/>
    </source>
</evidence>
<dbReference type="PANTHER" id="PTHR19876:SF1">
    <property type="entry name" value="COATOMER SUBUNIT ALPHA"/>
    <property type="match status" value="1"/>
</dbReference>
<dbReference type="InterPro" id="IPR050844">
    <property type="entry name" value="Coatomer_complex_subunit"/>
</dbReference>
<evidence type="ECO:0000256" key="1">
    <source>
        <dbReference type="ARBA" id="ARBA00004255"/>
    </source>
</evidence>